<reference evidence="2 3" key="1">
    <citation type="submission" date="2019-08" db="EMBL/GenBank/DDBJ databases">
        <authorList>
            <person name="Liang Q."/>
        </authorList>
    </citation>
    <scope>NUCLEOTIDE SEQUENCE [LARGE SCALE GENOMIC DNA]</scope>
    <source>
        <strain evidence="2 3">V1718</strain>
    </source>
</reference>
<feature type="signal peptide" evidence="1">
    <location>
        <begin position="1"/>
        <end position="22"/>
    </location>
</feature>
<proteinExistence type="predicted"/>
<dbReference type="OrthoDB" id="5382835at2"/>
<gene>
    <name evidence="2" type="ORF">FRD01_01335</name>
</gene>
<evidence type="ECO:0000313" key="3">
    <source>
        <dbReference type="Proteomes" id="UP000321595"/>
    </source>
</evidence>
<feature type="chain" id="PRO_5022677568" evidence="1">
    <location>
        <begin position="23"/>
        <end position="274"/>
    </location>
</feature>
<evidence type="ECO:0000313" key="2">
    <source>
        <dbReference type="EMBL" id="QED25924.1"/>
    </source>
</evidence>
<dbReference type="PROSITE" id="PS51257">
    <property type="entry name" value="PROKAR_LIPOPROTEIN"/>
    <property type="match status" value="1"/>
</dbReference>
<dbReference type="KEGG" id="bbae:FRD01_01335"/>
<dbReference type="EMBL" id="CP042467">
    <property type="protein sequence ID" value="QED25924.1"/>
    <property type="molecule type" value="Genomic_DNA"/>
</dbReference>
<accession>A0A5B8XK52</accession>
<name>A0A5B8XK52_9DELT</name>
<organism evidence="2 3">
    <name type="scientific">Microvenator marinus</name>
    <dbReference type="NCBI Taxonomy" id="2600177"/>
    <lineage>
        <taxon>Bacteria</taxon>
        <taxon>Deltaproteobacteria</taxon>
        <taxon>Bradymonadales</taxon>
        <taxon>Microvenatoraceae</taxon>
        <taxon>Microvenator</taxon>
    </lineage>
</organism>
<dbReference type="RefSeq" id="WP_146956920.1">
    <property type="nucleotide sequence ID" value="NZ_CP042467.1"/>
</dbReference>
<dbReference type="AlphaFoldDB" id="A0A5B8XK52"/>
<keyword evidence="1" id="KW-0732">Signal</keyword>
<keyword evidence="3" id="KW-1185">Reference proteome</keyword>
<sequence length="274" mass="29100">MKPLTIALRIVFIAGLSVALGACTENLGAPRTADMDTPEDLGEDMSMMQDKQRQIGETCAGPEDCVEGALCIGDSSQNYRCMRVCEEPYSLCDDASVCLALAGRPESVCYLGGSIEPSSACRSNLECASGRLCIGGSEEFYCVDACDETRTCESGRSCITLSTGAKICSPDLGSICDSTLECPGLLECSTEVEGLETLFPGVCTSKCPCEDSATCLQIPQTSTESCFPGCESDADCRYLSGWRCQDSSACDAFDDPEECATRFGEKRVCLPTAQ</sequence>
<protein>
    <submittedName>
        <fullName evidence="2">Uncharacterized protein</fullName>
    </submittedName>
</protein>
<evidence type="ECO:0000256" key="1">
    <source>
        <dbReference type="SAM" id="SignalP"/>
    </source>
</evidence>
<dbReference type="Proteomes" id="UP000321595">
    <property type="component" value="Chromosome"/>
</dbReference>